<gene>
    <name evidence="4" type="ORF">ACFPC0_38180</name>
</gene>
<dbReference type="EC" id="3.1.3.16" evidence="4"/>
<reference evidence="5" key="1">
    <citation type="journal article" date="2019" name="Int. J. Syst. Evol. Microbiol.">
        <title>The Global Catalogue of Microorganisms (GCM) 10K type strain sequencing project: providing services to taxonomists for standard genome sequencing and annotation.</title>
        <authorList>
            <consortium name="The Broad Institute Genomics Platform"/>
            <consortium name="The Broad Institute Genome Sequencing Center for Infectious Disease"/>
            <person name="Wu L."/>
            <person name="Ma J."/>
        </authorList>
    </citation>
    <scope>NUCLEOTIDE SEQUENCE [LARGE SCALE GENOMIC DNA]</scope>
    <source>
        <strain evidence="5">PCU 347</strain>
    </source>
</reference>
<dbReference type="EMBL" id="JBHSDP010000031">
    <property type="protein sequence ID" value="MFC4333495.1"/>
    <property type="molecule type" value="Genomic_DNA"/>
</dbReference>
<dbReference type="SUPFAM" id="SSF81606">
    <property type="entry name" value="PP2C-like"/>
    <property type="match status" value="1"/>
</dbReference>
<dbReference type="InterPro" id="IPR029016">
    <property type="entry name" value="GAF-like_dom_sf"/>
</dbReference>
<dbReference type="GO" id="GO:0004722">
    <property type="term" value="F:protein serine/threonine phosphatase activity"/>
    <property type="evidence" value="ECO:0007669"/>
    <property type="project" value="UniProtKB-EC"/>
</dbReference>
<accession>A0ABV8TRY7</accession>
<evidence type="ECO:0000256" key="1">
    <source>
        <dbReference type="ARBA" id="ARBA00022801"/>
    </source>
</evidence>
<dbReference type="PANTHER" id="PTHR43156:SF2">
    <property type="entry name" value="STAGE II SPORULATION PROTEIN E"/>
    <property type="match status" value="1"/>
</dbReference>
<dbReference type="Gene3D" id="3.30.450.40">
    <property type="match status" value="1"/>
</dbReference>
<dbReference type="PANTHER" id="PTHR43156">
    <property type="entry name" value="STAGE II SPORULATION PROTEIN E-RELATED"/>
    <property type="match status" value="1"/>
</dbReference>
<dbReference type="Proteomes" id="UP001595824">
    <property type="component" value="Unassembled WGS sequence"/>
</dbReference>
<feature type="domain" description="PPM-type phosphatase" evidence="3">
    <location>
        <begin position="213"/>
        <end position="435"/>
    </location>
</feature>
<evidence type="ECO:0000313" key="4">
    <source>
        <dbReference type="EMBL" id="MFC4333495.1"/>
    </source>
</evidence>
<organism evidence="4 5">
    <name type="scientific">Streptomyces andamanensis</name>
    <dbReference type="NCBI Taxonomy" id="1565035"/>
    <lineage>
        <taxon>Bacteria</taxon>
        <taxon>Bacillati</taxon>
        <taxon>Actinomycetota</taxon>
        <taxon>Actinomycetes</taxon>
        <taxon>Kitasatosporales</taxon>
        <taxon>Streptomycetaceae</taxon>
        <taxon>Streptomyces</taxon>
    </lineage>
</organism>
<dbReference type="SMART" id="SM00065">
    <property type="entry name" value="GAF"/>
    <property type="match status" value="1"/>
</dbReference>
<evidence type="ECO:0000259" key="2">
    <source>
        <dbReference type="SMART" id="SM00065"/>
    </source>
</evidence>
<dbReference type="Pfam" id="PF01590">
    <property type="entry name" value="GAF"/>
    <property type="match status" value="1"/>
</dbReference>
<keyword evidence="5" id="KW-1185">Reference proteome</keyword>
<evidence type="ECO:0000259" key="3">
    <source>
        <dbReference type="SMART" id="SM00331"/>
    </source>
</evidence>
<dbReference type="InterPro" id="IPR001932">
    <property type="entry name" value="PPM-type_phosphatase-like_dom"/>
</dbReference>
<dbReference type="Gene3D" id="3.60.40.10">
    <property type="entry name" value="PPM-type phosphatase domain"/>
    <property type="match status" value="1"/>
</dbReference>
<evidence type="ECO:0000313" key="5">
    <source>
        <dbReference type="Proteomes" id="UP001595824"/>
    </source>
</evidence>
<dbReference type="Pfam" id="PF07228">
    <property type="entry name" value="SpoIIE"/>
    <property type="match status" value="1"/>
</dbReference>
<feature type="domain" description="GAF" evidence="2">
    <location>
        <begin position="39"/>
        <end position="196"/>
    </location>
</feature>
<dbReference type="SMART" id="SM00331">
    <property type="entry name" value="PP2C_SIG"/>
    <property type="match status" value="1"/>
</dbReference>
<proteinExistence type="predicted"/>
<dbReference type="RefSeq" id="WP_381744810.1">
    <property type="nucleotide sequence ID" value="NZ_JBHSDP010000031.1"/>
</dbReference>
<keyword evidence="1 4" id="KW-0378">Hydrolase</keyword>
<name>A0ABV8TRY7_9ACTN</name>
<sequence>MKREPAPPGGPSGEPVPEPAAARLRLLAEASRALASGLDAEEALRRLARVVVPNLADACVVDVVDGEGLRRLTVTDRDPERALRVLPGGFLPGPDDSGAAVAKVLRGAGPLEITDFGEPDPQDPLKAAQRALYRMLGAGTALIVPMRVRRQTLGALTFVRRAPGAVFDEQEQALAADLGHRAGLALDNARLYALQQYTAEQLQLSLLPDLTGLAHLQLAARYVAARERAEVGGDWYDAFPLPDGSAVLAIGDVVGHDLAAAVRMGQLRNMLRALAYDSGDDPAGVMSRLDRVMQGLTGIELVTAVIARLETPTTNTTPTTPWRLHWTNAGHLPPLLARPDGRTLLLEEGHAPVLGVDPTLVRRTATTVLDPGSTLLFYTDGLVERPGEDIGRGLTRLRQHATALAREPLPVFLDELLDRLNDDQHDDIAVLALRIPETRAVPGTGQPTDR</sequence>
<dbReference type="InterPro" id="IPR036457">
    <property type="entry name" value="PPM-type-like_dom_sf"/>
</dbReference>
<dbReference type="InterPro" id="IPR052016">
    <property type="entry name" value="Bact_Sigma-Reg"/>
</dbReference>
<comment type="caution">
    <text evidence="4">The sequence shown here is derived from an EMBL/GenBank/DDBJ whole genome shotgun (WGS) entry which is preliminary data.</text>
</comment>
<dbReference type="SUPFAM" id="SSF55781">
    <property type="entry name" value="GAF domain-like"/>
    <property type="match status" value="1"/>
</dbReference>
<protein>
    <submittedName>
        <fullName evidence="4">PP2C family protein-serine/threonine phosphatase</fullName>
        <ecNumber evidence="4">3.1.3.16</ecNumber>
    </submittedName>
</protein>
<dbReference type="InterPro" id="IPR003018">
    <property type="entry name" value="GAF"/>
</dbReference>